<dbReference type="Pfam" id="PF00959">
    <property type="entry name" value="Phage_lysozyme"/>
    <property type="match status" value="1"/>
</dbReference>
<proteinExistence type="inferred from homology"/>
<dbReference type="InterPro" id="IPR002196">
    <property type="entry name" value="Glyco_hydro_24"/>
</dbReference>
<evidence type="ECO:0000256" key="6">
    <source>
        <dbReference type="RuleBase" id="RU003788"/>
    </source>
</evidence>
<keyword evidence="8" id="KW-1185">Reference proteome</keyword>
<keyword evidence="5 6" id="KW-0326">Glycosidase</keyword>
<dbReference type="HAMAP" id="MF_04110">
    <property type="entry name" value="ENDOLYSIN_T4"/>
    <property type="match status" value="1"/>
</dbReference>
<dbReference type="PANTHER" id="PTHR38107:SF3">
    <property type="entry name" value="LYSOZYME RRRD-RELATED"/>
    <property type="match status" value="1"/>
</dbReference>
<dbReference type="InterPro" id="IPR051018">
    <property type="entry name" value="Bacteriophage_GH24"/>
</dbReference>
<dbReference type="SUPFAM" id="SSF53955">
    <property type="entry name" value="Lysozyme-like"/>
    <property type="match status" value="1"/>
</dbReference>
<keyword evidence="2 6" id="KW-0929">Antimicrobial</keyword>
<dbReference type="CDD" id="cd16900">
    <property type="entry name" value="endolysin_R21-like"/>
    <property type="match status" value="1"/>
</dbReference>
<dbReference type="Proteomes" id="UP000636811">
    <property type="component" value="Unassembled WGS sequence"/>
</dbReference>
<evidence type="ECO:0000256" key="1">
    <source>
        <dbReference type="ARBA" id="ARBA00000632"/>
    </source>
</evidence>
<evidence type="ECO:0000256" key="4">
    <source>
        <dbReference type="ARBA" id="ARBA00022801"/>
    </source>
</evidence>
<dbReference type="InterPro" id="IPR043688">
    <property type="entry name" value="SAR_endolysin-like"/>
</dbReference>
<evidence type="ECO:0000256" key="3">
    <source>
        <dbReference type="ARBA" id="ARBA00022638"/>
    </source>
</evidence>
<dbReference type="EC" id="3.2.1.17" evidence="6"/>
<protein>
    <recommendedName>
        <fullName evidence="6">Lysozyme</fullName>
        <ecNumber evidence="6">3.2.1.17</ecNumber>
    </recommendedName>
</protein>
<organism evidence="7 8">
    <name type="scientific">Rahnella laticis</name>
    <dbReference type="NCBI Taxonomy" id="2787622"/>
    <lineage>
        <taxon>Bacteria</taxon>
        <taxon>Pseudomonadati</taxon>
        <taxon>Pseudomonadota</taxon>
        <taxon>Gammaproteobacteria</taxon>
        <taxon>Enterobacterales</taxon>
        <taxon>Yersiniaceae</taxon>
        <taxon>Rahnella</taxon>
    </lineage>
</organism>
<comment type="similarity">
    <text evidence="6">Belongs to the glycosyl hydrolase 24 family.</text>
</comment>
<evidence type="ECO:0000313" key="8">
    <source>
        <dbReference type="Proteomes" id="UP000636811"/>
    </source>
</evidence>
<name>A0ABS0E275_9GAMM</name>
<comment type="caution">
    <text evidence="7">The sequence shown here is derived from an EMBL/GenBank/DDBJ whole genome shotgun (WGS) entry which is preliminary data.</text>
</comment>
<evidence type="ECO:0000256" key="5">
    <source>
        <dbReference type="ARBA" id="ARBA00023295"/>
    </source>
</evidence>
<keyword evidence="3 6" id="KW-0081">Bacteriolytic enzyme</keyword>
<dbReference type="InterPro" id="IPR023347">
    <property type="entry name" value="Lysozyme_dom_sf"/>
</dbReference>
<dbReference type="EMBL" id="JADOBI010000001">
    <property type="protein sequence ID" value="MBF7978105.1"/>
    <property type="molecule type" value="Genomic_DNA"/>
</dbReference>
<sequence length="159" mass="17580">MSPSLRNKIIAAAGGGALAIATVMIPSLEGVKYKPYQDVAGVWTVCYGHTGSDIIRNKTYSEAECKVMLDKDLQPFARSVERSVKVPSSEYQKAALITFSYNVGISAFEKSTLLKDLNAGRYQKACDGMRNWIYAGGKKWQGLMNRREVEREVCLMGQS</sequence>
<dbReference type="PANTHER" id="PTHR38107">
    <property type="match status" value="1"/>
</dbReference>
<accession>A0ABS0E275</accession>
<evidence type="ECO:0000313" key="7">
    <source>
        <dbReference type="EMBL" id="MBF7978105.1"/>
    </source>
</evidence>
<evidence type="ECO:0000256" key="2">
    <source>
        <dbReference type="ARBA" id="ARBA00022529"/>
    </source>
</evidence>
<dbReference type="InterPro" id="IPR023346">
    <property type="entry name" value="Lysozyme-like_dom_sf"/>
</dbReference>
<dbReference type="HAMAP" id="MF_04136">
    <property type="entry name" value="SAR_ENDOLYSIN"/>
    <property type="match status" value="1"/>
</dbReference>
<dbReference type="InterPro" id="IPR034690">
    <property type="entry name" value="Endolysin_T4_type"/>
</dbReference>
<reference evidence="7 8" key="1">
    <citation type="submission" date="2020-11" db="EMBL/GenBank/DDBJ databases">
        <title>Taxonomic investigation of Rahnella strains.</title>
        <authorList>
            <person name="Lee S.D."/>
        </authorList>
    </citation>
    <scope>NUCLEOTIDE SEQUENCE [LARGE SCALE GENOMIC DNA]</scope>
    <source>
        <strain evidence="7 8">SAP-17</strain>
    </source>
</reference>
<keyword evidence="4 6" id="KW-0378">Hydrolase</keyword>
<comment type="catalytic activity">
    <reaction evidence="1 6">
        <text>Hydrolysis of (1-&gt;4)-beta-linkages between N-acetylmuramic acid and N-acetyl-D-glucosamine residues in a peptidoglycan and between N-acetyl-D-glucosamine residues in chitodextrins.</text>
        <dbReference type="EC" id="3.2.1.17"/>
    </reaction>
</comment>
<dbReference type="Gene3D" id="1.10.530.40">
    <property type="match status" value="1"/>
</dbReference>
<gene>
    <name evidence="7" type="ORF">IV433_01625</name>
</gene>